<evidence type="ECO:0000256" key="6">
    <source>
        <dbReference type="ARBA" id="ARBA00022989"/>
    </source>
</evidence>
<dbReference type="OMA" id="WVGALTW"/>
<sequence length="174" mass="19585">MYSCLQRANTLSSLFSSVILGLCALIAASSWLFSADPSASVQVQAINVYHARTHYHHTAQEFMRVNFDLEADLTSLFNWNTKQLFIYVVASYPGSKYHANDVVIWDKIIKSKQRAKFSAPNLKEKYKVADIAGSWANRNATFSLQWNVMPQTGLLVWGSSQGTTPILLPRPKQK</sequence>
<evidence type="ECO:0000313" key="11">
    <source>
        <dbReference type="Proteomes" id="UP000186594"/>
    </source>
</evidence>
<dbReference type="InterPro" id="IPR007653">
    <property type="entry name" value="SPC3"/>
</dbReference>
<evidence type="ECO:0000256" key="4">
    <source>
        <dbReference type="ARBA" id="ARBA00022824"/>
    </source>
</evidence>
<keyword evidence="11" id="KW-1185">Reference proteome</keyword>
<keyword evidence="4 9" id="KW-0256">Endoplasmic reticulum</keyword>
<dbReference type="AlphaFoldDB" id="A0A1U7LRY4"/>
<proteinExistence type="inferred from homology"/>
<dbReference type="EMBL" id="LXFE01000415">
    <property type="protein sequence ID" value="OLL25404.1"/>
    <property type="molecule type" value="Genomic_DNA"/>
</dbReference>
<dbReference type="Pfam" id="PF04573">
    <property type="entry name" value="SPC22"/>
    <property type="match status" value="1"/>
</dbReference>
<dbReference type="GO" id="GO:0006465">
    <property type="term" value="P:signal peptide processing"/>
    <property type="evidence" value="ECO:0007669"/>
    <property type="project" value="UniProtKB-UniRule"/>
</dbReference>
<keyword evidence="3" id="KW-0812">Transmembrane</keyword>
<name>A0A1U7LRY4_NEOID</name>
<comment type="function">
    <text evidence="8">Essential component of the signal peptidase complex (SPC) which catalyzes the cleavage of N-terminal signal sequences from nascent proteins as they are translocated into the lumen of the endoplasmic reticulum. Essential for the SPC catalytic activity, possibly by stabilizing and positioning the active center of the complex close to the lumenal surface. Essential for viability.</text>
</comment>
<dbReference type="GO" id="GO:0045047">
    <property type="term" value="P:protein targeting to ER"/>
    <property type="evidence" value="ECO:0007669"/>
    <property type="project" value="EnsemblFungi"/>
</dbReference>
<dbReference type="PANTHER" id="PTHR12804:SF0">
    <property type="entry name" value="SIGNAL PEPTIDASE COMPLEX SUBUNIT 3"/>
    <property type="match status" value="1"/>
</dbReference>
<dbReference type="PIRSF" id="PIRSF016089">
    <property type="entry name" value="SPC22"/>
    <property type="match status" value="1"/>
</dbReference>
<keyword evidence="7 9" id="KW-0472">Membrane</keyword>
<dbReference type="STRING" id="1198029.A0A1U7LRY4"/>
<dbReference type="OrthoDB" id="10261524at2759"/>
<comment type="similarity">
    <text evidence="2 9">Belongs to the SPCS3 family.</text>
</comment>
<keyword evidence="6" id="KW-1133">Transmembrane helix</keyword>
<evidence type="ECO:0000256" key="9">
    <source>
        <dbReference type="PIRNR" id="PIRNR016089"/>
    </source>
</evidence>
<comment type="caution">
    <text evidence="10">The sequence shown here is derived from an EMBL/GenBank/DDBJ whole genome shotgun (WGS) entry which is preliminary data.</text>
</comment>
<protein>
    <recommendedName>
        <fullName evidence="9">Signal peptidase subunit 3</fullName>
    </recommendedName>
</protein>
<evidence type="ECO:0000256" key="7">
    <source>
        <dbReference type="ARBA" id="ARBA00023136"/>
    </source>
</evidence>
<gene>
    <name evidence="10" type="ORF">NEOLI_003867</name>
</gene>
<dbReference type="GO" id="GO:0005787">
    <property type="term" value="C:signal peptidase complex"/>
    <property type="evidence" value="ECO:0007669"/>
    <property type="project" value="UniProtKB-UniRule"/>
</dbReference>
<dbReference type="Proteomes" id="UP000186594">
    <property type="component" value="Unassembled WGS sequence"/>
</dbReference>
<comment type="subcellular location">
    <subcellularLocation>
        <location evidence="1">Endoplasmic reticulum membrane</location>
        <topology evidence="1">Single-pass type II membrane protein</topology>
    </subcellularLocation>
</comment>
<evidence type="ECO:0000313" key="10">
    <source>
        <dbReference type="EMBL" id="OLL25404.1"/>
    </source>
</evidence>
<organism evidence="10 11">
    <name type="scientific">Neolecta irregularis (strain DAH-3)</name>
    <dbReference type="NCBI Taxonomy" id="1198029"/>
    <lineage>
        <taxon>Eukaryota</taxon>
        <taxon>Fungi</taxon>
        <taxon>Dikarya</taxon>
        <taxon>Ascomycota</taxon>
        <taxon>Taphrinomycotina</taxon>
        <taxon>Neolectales</taxon>
        <taxon>Neolectaceae</taxon>
        <taxon>Neolecta</taxon>
    </lineage>
</organism>
<evidence type="ECO:0000256" key="5">
    <source>
        <dbReference type="ARBA" id="ARBA00022968"/>
    </source>
</evidence>
<evidence type="ECO:0000256" key="1">
    <source>
        <dbReference type="ARBA" id="ARBA00004648"/>
    </source>
</evidence>
<evidence type="ECO:0000256" key="3">
    <source>
        <dbReference type="ARBA" id="ARBA00022692"/>
    </source>
</evidence>
<evidence type="ECO:0000256" key="2">
    <source>
        <dbReference type="ARBA" id="ARBA00009289"/>
    </source>
</evidence>
<accession>A0A1U7LRY4</accession>
<keyword evidence="5" id="KW-0735">Signal-anchor</keyword>
<dbReference type="PANTHER" id="PTHR12804">
    <property type="entry name" value="MICROSOMAL SIGNAL PEPTIDASE 23 KD SUBUNIT SPC22/23"/>
    <property type="match status" value="1"/>
</dbReference>
<evidence type="ECO:0000256" key="8">
    <source>
        <dbReference type="ARBA" id="ARBA00045670"/>
    </source>
</evidence>
<reference evidence="10 11" key="1">
    <citation type="submission" date="2016-04" db="EMBL/GenBank/DDBJ databases">
        <title>Evolutionary innovation and constraint leading to complex multicellularity in the Ascomycota.</title>
        <authorList>
            <person name="Cisse O."/>
            <person name="Nguyen A."/>
            <person name="Hewitt D.A."/>
            <person name="Jedd G."/>
            <person name="Stajich J.E."/>
        </authorList>
    </citation>
    <scope>NUCLEOTIDE SEQUENCE [LARGE SCALE GENOMIC DNA]</scope>
    <source>
        <strain evidence="10 11">DAH-3</strain>
    </source>
</reference>